<evidence type="ECO:0000256" key="1">
    <source>
        <dbReference type="ARBA" id="ARBA00004141"/>
    </source>
</evidence>
<dbReference type="PANTHER" id="PTHR10926:SF0">
    <property type="entry name" value="CDC50, ISOFORM A"/>
    <property type="match status" value="1"/>
</dbReference>
<keyword evidence="5 6" id="KW-0472">Membrane</keyword>
<comment type="similarity">
    <text evidence="2 6">Belongs to the CDC50/LEM3 family.</text>
</comment>
<dbReference type="Proteomes" id="UP000037923">
    <property type="component" value="Unassembled WGS sequence"/>
</dbReference>
<evidence type="ECO:0000256" key="5">
    <source>
        <dbReference type="ARBA" id="ARBA00023136"/>
    </source>
</evidence>
<dbReference type="AlphaFoldDB" id="A0A0N0E0F6"/>
<name>A0A0N0E0F6_LEPPY</name>
<dbReference type="GO" id="GO:0005783">
    <property type="term" value="C:endoplasmic reticulum"/>
    <property type="evidence" value="ECO:0007669"/>
    <property type="project" value="TreeGrafter"/>
</dbReference>
<evidence type="ECO:0000256" key="6">
    <source>
        <dbReference type="PIRNR" id="PIRNR015840"/>
    </source>
</evidence>
<feature type="transmembrane region" description="Helical" evidence="7">
    <location>
        <begin position="374"/>
        <end position="396"/>
    </location>
</feature>
<organism evidence="8 9">
    <name type="scientific">Leptomonas pyrrhocoris</name>
    <name type="common">Firebug parasite</name>
    <dbReference type="NCBI Taxonomy" id="157538"/>
    <lineage>
        <taxon>Eukaryota</taxon>
        <taxon>Discoba</taxon>
        <taxon>Euglenozoa</taxon>
        <taxon>Kinetoplastea</taxon>
        <taxon>Metakinetoplastina</taxon>
        <taxon>Trypanosomatida</taxon>
        <taxon>Trypanosomatidae</taxon>
        <taxon>Leishmaniinae</taxon>
        <taxon>Leptomonas</taxon>
    </lineage>
</organism>
<reference evidence="8 9" key="1">
    <citation type="submission" date="2015-07" db="EMBL/GenBank/DDBJ databases">
        <title>High-quality genome of monoxenous trypanosomatid Leptomonas pyrrhocoris.</title>
        <authorList>
            <person name="Flegontov P."/>
            <person name="Butenko A."/>
            <person name="Firsov S."/>
            <person name="Vlcek C."/>
            <person name="Logacheva M.D."/>
            <person name="Field M."/>
            <person name="Filatov D."/>
            <person name="Flegontova O."/>
            <person name="Gerasimov E."/>
            <person name="Jackson A.P."/>
            <person name="Kelly S."/>
            <person name="Opperdoes F."/>
            <person name="O'Reilly A."/>
            <person name="Votypka J."/>
            <person name="Yurchenko V."/>
            <person name="Lukes J."/>
        </authorList>
    </citation>
    <scope>NUCLEOTIDE SEQUENCE [LARGE SCALE GENOMIC DNA]</scope>
    <source>
        <strain evidence="8">H10</strain>
    </source>
</reference>
<evidence type="ECO:0000256" key="2">
    <source>
        <dbReference type="ARBA" id="ARBA00009457"/>
    </source>
</evidence>
<comment type="caution">
    <text evidence="8">The sequence shown here is derived from an EMBL/GenBank/DDBJ whole genome shotgun (WGS) entry which is preliminary data.</text>
</comment>
<keyword evidence="9" id="KW-1185">Reference proteome</keyword>
<dbReference type="GO" id="GO:0005886">
    <property type="term" value="C:plasma membrane"/>
    <property type="evidence" value="ECO:0007669"/>
    <property type="project" value="TreeGrafter"/>
</dbReference>
<comment type="subcellular location">
    <subcellularLocation>
        <location evidence="1">Membrane</location>
        <topology evidence="1">Multi-pass membrane protein</topology>
    </subcellularLocation>
</comment>
<dbReference type="RefSeq" id="XP_015664830.1">
    <property type="nucleotide sequence ID" value="XM_015796822.1"/>
</dbReference>
<gene>
    <name evidence="8" type="ORF">ABB37_00575</name>
</gene>
<dbReference type="GO" id="GO:0005794">
    <property type="term" value="C:Golgi apparatus"/>
    <property type="evidence" value="ECO:0007669"/>
    <property type="project" value="TreeGrafter"/>
</dbReference>
<evidence type="ECO:0000256" key="4">
    <source>
        <dbReference type="ARBA" id="ARBA00022989"/>
    </source>
</evidence>
<evidence type="ECO:0000313" key="8">
    <source>
        <dbReference type="EMBL" id="KPA86391.1"/>
    </source>
</evidence>
<sequence>MPSQPNSQRQSIWTLFKQQRLPAWQPILTPLNSALCLFAVAIMCIPLSLSLFQANASAVDITVHYDDATPCSFAYNSTGAFRYATTTGEVWQTGCVKDIQFRISKRLNKPVYLYYGLENFFQNHRRFTNSKSDVQLAGRHVTPKSIASLTSPLTYPGEIRHEGNRSITIDQKPYTFKDVVYTPAGLIPWSMFNDTFALFKLESPSNMASLRLLCNGSAFSRFTNKPLDGAGSCHKKGIAWTSDVENKYKKPHFPPASAAHPIWSAPRAAYDAPDGDAIPQPSPDTRSDNEFFNNGWYANEPGHRIPVTTDEDLMVWARTASLPKFRKLYRVIDVDLPIGTYVMRVGEHFDAASFGGKKSFSLATLSWLGGNNSFMAWMYFTIGAVCAVSGAAFLCVHRWYGDRALRAVATLLKAE</sequence>
<feature type="transmembrane region" description="Helical" evidence="7">
    <location>
        <begin position="27"/>
        <end position="49"/>
    </location>
</feature>
<dbReference type="OrthoDB" id="340608at2759"/>
<dbReference type="GeneID" id="26900872"/>
<evidence type="ECO:0000256" key="7">
    <source>
        <dbReference type="SAM" id="Phobius"/>
    </source>
</evidence>
<evidence type="ECO:0000256" key="3">
    <source>
        <dbReference type="ARBA" id="ARBA00022692"/>
    </source>
</evidence>
<dbReference type="InterPro" id="IPR005045">
    <property type="entry name" value="CDC50/LEM3_fam"/>
</dbReference>
<dbReference type="Pfam" id="PF03381">
    <property type="entry name" value="CDC50"/>
    <property type="match status" value="1"/>
</dbReference>
<keyword evidence="4 7" id="KW-1133">Transmembrane helix</keyword>
<dbReference type="PIRSF" id="PIRSF015840">
    <property type="entry name" value="DUF284_TM_euk"/>
    <property type="match status" value="1"/>
</dbReference>
<dbReference type="OMA" id="IPWSMFN"/>
<evidence type="ECO:0000313" key="9">
    <source>
        <dbReference type="Proteomes" id="UP000037923"/>
    </source>
</evidence>
<keyword evidence="3 7" id="KW-0812">Transmembrane</keyword>
<dbReference type="EMBL" id="LGTL01000001">
    <property type="protein sequence ID" value="KPA86391.1"/>
    <property type="molecule type" value="Genomic_DNA"/>
</dbReference>
<dbReference type="VEuPathDB" id="TriTrypDB:LpyrH10_01_5750"/>
<proteinExistence type="inferred from homology"/>
<protein>
    <submittedName>
        <fullName evidence="8">Uncharacterized protein</fullName>
    </submittedName>
</protein>
<dbReference type="PANTHER" id="PTHR10926">
    <property type="entry name" value="CELL CYCLE CONTROL PROTEIN 50"/>
    <property type="match status" value="1"/>
</dbReference>
<accession>A0A0N0E0F6</accession>